<protein>
    <recommendedName>
        <fullName evidence="1">AAA+ ATPase domain-containing protein</fullName>
    </recommendedName>
</protein>
<organism evidence="2 3">
    <name type="scientific">Methanobacterium formicicum</name>
    <dbReference type="NCBI Taxonomy" id="2162"/>
    <lineage>
        <taxon>Archaea</taxon>
        <taxon>Methanobacteriati</taxon>
        <taxon>Methanobacteriota</taxon>
        <taxon>Methanomada group</taxon>
        <taxon>Methanobacteria</taxon>
        <taxon>Methanobacteriales</taxon>
        <taxon>Methanobacteriaceae</taxon>
        <taxon>Methanobacterium</taxon>
    </lineage>
</organism>
<evidence type="ECO:0000313" key="3">
    <source>
        <dbReference type="Proteomes" id="UP000062768"/>
    </source>
</evidence>
<dbReference type="PANTHER" id="PTHR37291">
    <property type="entry name" value="5-METHYLCYTOSINE-SPECIFIC RESTRICTION ENZYME B"/>
    <property type="match status" value="1"/>
</dbReference>
<dbReference type="SUPFAM" id="SSF52540">
    <property type="entry name" value="P-loop containing nucleoside triphosphate hydrolases"/>
    <property type="match status" value="1"/>
</dbReference>
<dbReference type="GeneID" id="26739405"/>
<dbReference type="InterPro" id="IPR021961">
    <property type="entry name" value="McrB_DNA-bd"/>
</dbReference>
<dbReference type="EMBL" id="LN734822">
    <property type="protein sequence ID" value="CEL24793.1"/>
    <property type="molecule type" value="Genomic_DNA"/>
</dbReference>
<dbReference type="RefSeq" id="WP_060537636.1">
    <property type="nucleotide sequence ID" value="NZ_LN734822.1"/>
</dbReference>
<dbReference type="CDD" id="cd00009">
    <property type="entry name" value="AAA"/>
    <property type="match status" value="1"/>
</dbReference>
<reference evidence="2" key="1">
    <citation type="submission" date="2014-09" db="EMBL/GenBank/DDBJ databases">
        <authorList>
            <person name="Wibberg D."/>
        </authorList>
    </citation>
    <scope>NUCLEOTIDE SEQUENCE [LARGE SCALE GENOMIC DNA]</scope>
    <source>
        <strain evidence="2">Mb9</strain>
    </source>
</reference>
<dbReference type="PANTHER" id="PTHR37291:SF1">
    <property type="entry name" value="TYPE IV METHYL-DIRECTED RESTRICTION ENZYME ECOKMCRB SUBUNIT"/>
    <property type="match status" value="1"/>
</dbReference>
<evidence type="ECO:0000313" key="2">
    <source>
        <dbReference type="EMBL" id="CEL24793.1"/>
    </source>
</evidence>
<dbReference type="Proteomes" id="UP000062768">
    <property type="component" value="Chromosome I"/>
</dbReference>
<dbReference type="Gene3D" id="3.30.920.90">
    <property type="match status" value="1"/>
</dbReference>
<gene>
    <name evidence="2" type="ORF">MB9_1155</name>
</gene>
<evidence type="ECO:0000259" key="1">
    <source>
        <dbReference type="SMART" id="SM00382"/>
    </source>
</evidence>
<dbReference type="PATRIC" id="fig|2162.10.peg.1208"/>
<dbReference type="Pfam" id="PF07728">
    <property type="entry name" value="AAA_5"/>
    <property type="match status" value="1"/>
</dbReference>
<dbReference type="AlphaFoldDB" id="A0A0S4FNZ7"/>
<dbReference type="Pfam" id="PF12102">
    <property type="entry name" value="MrcB_N"/>
    <property type="match status" value="1"/>
</dbReference>
<dbReference type="SMART" id="SM00382">
    <property type="entry name" value="AAA"/>
    <property type="match status" value="1"/>
</dbReference>
<proteinExistence type="predicted"/>
<accession>A0A0S4FNZ7</accession>
<name>A0A0S4FNZ7_METFO</name>
<dbReference type="GO" id="GO:0005524">
    <property type="term" value="F:ATP binding"/>
    <property type="evidence" value="ECO:0007669"/>
    <property type="project" value="InterPro"/>
</dbReference>
<dbReference type="InterPro" id="IPR003593">
    <property type="entry name" value="AAA+_ATPase"/>
</dbReference>
<dbReference type="InterPro" id="IPR052934">
    <property type="entry name" value="Methyl-DNA_Rec/Restrict_Enz"/>
</dbReference>
<feature type="domain" description="AAA+ ATPase" evidence="1">
    <location>
        <begin position="669"/>
        <end position="839"/>
    </location>
</feature>
<dbReference type="GO" id="GO:0016887">
    <property type="term" value="F:ATP hydrolysis activity"/>
    <property type="evidence" value="ECO:0007669"/>
    <property type="project" value="InterPro"/>
</dbReference>
<sequence>MLRELLETILNEIPNANDQEVADEISEIFRQKLPEVLEELANGKDSDRYDAEGNAGTPGIKAKDKLGYLPLVYFDDTYFKTTDKFNSVPYYIMFTLREDRKGIYLSLNHSQEYMKHILEEKEEWDSWFSGNLEGSLYEETKNIRSKITETPEGFSEFMNLGSTYAKSGRVYEAATILAKYYTIEDLPSEADLISDFNNLLKIYKELLATDPEITRIWKISPGDYQKRQVIWPIFREKGYIGIGYFICEDLRKKNYKSFKTYEELHETLKQCANRPTVGSAARMIWNFTNEVEIGDIVIANDGNKGILGIGIVKSDYIGPNASFKLKLDPDNEFFHFREVEWLITDPIEMDNDHFFAQQTITPIDEQRWNQVKETYINSSVNYREVFQHMEAGKIIDITSPIDIIKELFNEFKEDYLDTEDGQIHLHLHDEVKVSVQDYFNQIKENKNIIYDTENPIINYLLPIKGKFVSPAGVNDIKAYGYSKDQLPSLTEAVFDLINNLIHTDDESREKELIHEFKSSEFSKGFQSGMLTPVLYYLNSDYIYINRKNVDTFNFLTEILKEDQKINGYLEDYVDSKSKIKALMSELSKDIPEISNFNVFDVFCHWMCEKNLGFYAIDRDKYEKWYRKTFGGLQPEVDIRYLDLQPFDLSGIDLSLDPRINEQVCGTLNAGKHLMFTGAPGTGKTHFAREICDIAAKGKFIDDYILTTATSDWTTFDTIGGYMPDEDGKLCFEEGKFLQAIRENCWLIIDEINRADIDKAFGQLFTVLSKQGVELPYKIDGMPVKIEITDKNKSYYEQKTATYYVGKNWRILATMNVYDKDYLFEMSYAFMRRFTFIYIDLPETEEFKKLIKYWSKSLNDGQLSKIETLLKINKERQIGPAIFKDIVEYVEERHRIGSDKHVIEDAVLSFIMPQFEGLEKAQVQSIGKILKETFEDTNELEKRMFEITTVQLDD</sequence>
<keyword evidence="3" id="KW-1185">Reference proteome</keyword>
<dbReference type="InterPro" id="IPR011704">
    <property type="entry name" value="ATPase_dyneun-rel_AAA"/>
</dbReference>
<dbReference type="InterPro" id="IPR027417">
    <property type="entry name" value="P-loop_NTPase"/>
</dbReference>
<dbReference type="Gene3D" id="3.40.50.300">
    <property type="entry name" value="P-loop containing nucleotide triphosphate hydrolases"/>
    <property type="match status" value="1"/>
</dbReference>